<evidence type="ECO:0000313" key="2">
    <source>
        <dbReference type="Proteomes" id="UP001372338"/>
    </source>
</evidence>
<reference evidence="1 2" key="1">
    <citation type="submission" date="2024-01" db="EMBL/GenBank/DDBJ databases">
        <title>The genomes of 5 underutilized Papilionoideae crops provide insights into root nodulation and disease resistanc.</title>
        <authorList>
            <person name="Yuan L."/>
        </authorList>
    </citation>
    <scope>NUCLEOTIDE SEQUENCE [LARGE SCALE GENOMIC DNA]</scope>
    <source>
        <strain evidence="1">ZHUSHIDOU_FW_LH</strain>
        <tissue evidence="1">Leaf</tissue>
    </source>
</reference>
<dbReference type="AlphaFoldDB" id="A0AAN9EN59"/>
<sequence length="98" mass="11486">MSKEESVQYDHMSIVEEMYLAILQLLLWTTVEFAVEIVQEYPVDFLQKTFFSFARCCLVSLMHKDHFLLTVRHILTMTVLFVEEVIGIGYGYGDWAVE</sequence>
<evidence type="ECO:0000313" key="1">
    <source>
        <dbReference type="EMBL" id="KAK7259490.1"/>
    </source>
</evidence>
<name>A0AAN9EN59_CROPI</name>
<dbReference type="Proteomes" id="UP001372338">
    <property type="component" value="Unassembled WGS sequence"/>
</dbReference>
<dbReference type="EMBL" id="JAYWIO010000005">
    <property type="protein sequence ID" value="KAK7259490.1"/>
    <property type="molecule type" value="Genomic_DNA"/>
</dbReference>
<keyword evidence="2" id="KW-1185">Reference proteome</keyword>
<proteinExistence type="predicted"/>
<organism evidence="1 2">
    <name type="scientific">Crotalaria pallida</name>
    <name type="common">Smooth rattlebox</name>
    <name type="synonym">Crotalaria striata</name>
    <dbReference type="NCBI Taxonomy" id="3830"/>
    <lineage>
        <taxon>Eukaryota</taxon>
        <taxon>Viridiplantae</taxon>
        <taxon>Streptophyta</taxon>
        <taxon>Embryophyta</taxon>
        <taxon>Tracheophyta</taxon>
        <taxon>Spermatophyta</taxon>
        <taxon>Magnoliopsida</taxon>
        <taxon>eudicotyledons</taxon>
        <taxon>Gunneridae</taxon>
        <taxon>Pentapetalae</taxon>
        <taxon>rosids</taxon>
        <taxon>fabids</taxon>
        <taxon>Fabales</taxon>
        <taxon>Fabaceae</taxon>
        <taxon>Papilionoideae</taxon>
        <taxon>50 kb inversion clade</taxon>
        <taxon>genistoids sensu lato</taxon>
        <taxon>core genistoids</taxon>
        <taxon>Crotalarieae</taxon>
        <taxon>Crotalaria</taxon>
    </lineage>
</organism>
<accession>A0AAN9EN59</accession>
<protein>
    <submittedName>
        <fullName evidence="1">Uncharacterized protein</fullName>
    </submittedName>
</protein>
<gene>
    <name evidence="1" type="ORF">RIF29_25098</name>
</gene>
<comment type="caution">
    <text evidence="1">The sequence shown here is derived from an EMBL/GenBank/DDBJ whole genome shotgun (WGS) entry which is preliminary data.</text>
</comment>